<proteinExistence type="inferred from homology"/>
<dbReference type="Pfam" id="PF00354">
    <property type="entry name" value="Pentaxin"/>
    <property type="match status" value="1"/>
</dbReference>
<keyword evidence="6" id="KW-1015">Disulfide bond</keyword>
<evidence type="ECO:0000256" key="7">
    <source>
        <dbReference type="ARBA" id="ARBA00038102"/>
    </source>
</evidence>
<comment type="cofactor">
    <cofactor evidence="9">
        <name>Ca(2+)</name>
        <dbReference type="ChEBI" id="CHEBI:29108"/>
    </cofactor>
    <text evidence="9">Binds 2 calcium ions per subunit.</text>
</comment>
<evidence type="ECO:0000256" key="3">
    <source>
        <dbReference type="ARBA" id="ARBA00022723"/>
    </source>
</evidence>
<reference evidence="12" key="1">
    <citation type="submission" date="2023-04" db="EMBL/GenBank/DDBJ databases">
        <title>Chromosome-level genome of Chaenocephalus aceratus.</title>
        <authorList>
            <person name="Park H."/>
        </authorList>
    </citation>
    <scope>NUCLEOTIDE SEQUENCE</scope>
    <source>
        <strain evidence="12">DE</strain>
        <tissue evidence="12">Muscle</tissue>
    </source>
</reference>
<comment type="caution">
    <text evidence="8">Lacks conserved residue(s) required for the propagation of feature annotation.</text>
</comment>
<keyword evidence="5 9" id="KW-0106">Calcium</keyword>
<accession>A0AAD9C7H6</accession>
<dbReference type="EMBL" id="JASDAP010000010">
    <property type="protein sequence ID" value="KAK1895937.1"/>
    <property type="molecule type" value="Genomic_DNA"/>
</dbReference>
<evidence type="ECO:0000256" key="1">
    <source>
        <dbReference type="ARBA" id="ARBA00004613"/>
    </source>
</evidence>
<dbReference type="SUPFAM" id="SSF49899">
    <property type="entry name" value="Concanavalin A-like lectins/glucanases"/>
    <property type="match status" value="1"/>
</dbReference>
<evidence type="ECO:0000256" key="9">
    <source>
        <dbReference type="RuleBase" id="RU362112"/>
    </source>
</evidence>
<dbReference type="Proteomes" id="UP001228049">
    <property type="component" value="Unassembled WGS sequence"/>
</dbReference>
<gene>
    <name evidence="12" type="ORF">KUDE01_021385</name>
</gene>
<feature type="domain" description="Pentraxin (PTX)" evidence="11">
    <location>
        <begin position="21"/>
        <end position="220"/>
    </location>
</feature>
<dbReference type="InterPro" id="IPR001759">
    <property type="entry name" value="PTX_dom"/>
</dbReference>
<evidence type="ECO:0000256" key="10">
    <source>
        <dbReference type="SAM" id="SignalP"/>
    </source>
</evidence>
<comment type="caution">
    <text evidence="12">The sequence shown here is derived from an EMBL/GenBank/DDBJ whole genome shotgun (WGS) entry which is preliminary data.</text>
</comment>
<keyword evidence="2" id="KW-0964">Secreted</keyword>
<evidence type="ECO:0000256" key="5">
    <source>
        <dbReference type="ARBA" id="ARBA00022837"/>
    </source>
</evidence>
<dbReference type="PANTHER" id="PTHR45869:SF7">
    <property type="entry name" value="C-REACTIVE PROTEIN"/>
    <property type="match status" value="1"/>
</dbReference>
<evidence type="ECO:0000313" key="13">
    <source>
        <dbReference type="Proteomes" id="UP001228049"/>
    </source>
</evidence>
<comment type="similarity">
    <text evidence="7 9">Belongs to the pentraxin family.</text>
</comment>
<feature type="chain" id="PRO_5042218149" description="Pentraxin family member" evidence="10">
    <location>
        <begin position="16"/>
        <end position="224"/>
    </location>
</feature>
<dbReference type="GO" id="GO:0046872">
    <property type="term" value="F:metal ion binding"/>
    <property type="evidence" value="ECO:0007669"/>
    <property type="project" value="UniProtKB-KW"/>
</dbReference>
<comment type="subunit">
    <text evidence="9">Homopentamer. Pentaxin (or pentraxin) have a discoid arrangement of 5 non-covalently bound subunits.</text>
</comment>
<evidence type="ECO:0000256" key="8">
    <source>
        <dbReference type="PROSITE-ProRule" id="PRU01172"/>
    </source>
</evidence>
<dbReference type="GO" id="GO:0005576">
    <property type="term" value="C:extracellular region"/>
    <property type="evidence" value="ECO:0007669"/>
    <property type="project" value="UniProtKB-SubCell"/>
</dbReference>
<dbReference type="InterPro" id="IPR013320">
    <property type="entry name" value="ConA-like_dom_sf"/>
</dbReference>
<keyword evidence="13" id="KW-1185">Reference proteome</keyword>
<comment type="subcellular location">
    <subcellularLocation>
        <location evidence="1 9">Secreted</location>
    </subcellularLocation>
</comment>
<dbReference type="PRINTS" id="PR00895">
    <property type="entry name" value="PENTAXIN"/>
</dbReference>
<evidence type="ECO:0000313" key="12">
    <source>
        <dbReference type="EMBL" id="KAK1895937.1"/>
    </source>
</evidence>
<sequence>MALYLLLLMLTACAATPQDLSGKMFTFPQESNTAYVQLTPNGLDFGAITVCLRTITDLNRNHALFSLSAPPSDSDAFIIFKSTADEIIIYVHANPGRFGGEDYKVNTWHSICSTWDSVTGVAQLWLDNKPFIRKYVGGARIRNPVIIIGQEQDSHGGGFDKTQSFVGMISDVHMWDYTLSACEIQKYMVDRNLTPGNVLNWKALDYRTYGRVLTEPKTTCSCTE</sequence>
<evidence type="ECO:0000256" key="4">
    <source>
        <dbReference type="ARBA" id="ARBA00022729"/>
    </source>
</evidence>
<dbReference type="PROSITE" id="PS51828">
    <property type="entry name" value="PTX_2"/>
    <property type="match status" value="1"/>
</dbReference>
<evidence type="ECO:0000256" key="2">
    <source>
        <dbReference type="ARBA" id="ARBA00022525"/>
    </source>
</evidence>
<dbReference type="PANTHER" id="PTHR45869">
    <property type="entry name" value="C-REACTIVE PROTEIN-RELATED"/>
    <property type="match status" value="1"/>
</dbReference>
<dbReference type="SMART" id="SM00159">
    <property type="entry name" value="PTX"/>
    <property type="match status" value="1"/>
</dbReference>
<keyword evidence="3 9" id="KW-0479">Metal-binding</keyword>
<dbReference type="Gene3D" id="2.60.120.200">
    <property type="match status" value="1"/>
</dbReference>
<evidence type="ECO:0000256" key="6">
    <source>
        <dbReference type="ARBA" id="ARBA00023157"/>
    </source>
</evidence>
<keyword evidence="4 10" id="KW-0732">Signal</keyword>
<feature type="signal peptide" evidence="10">
    <location>
        <begin position="1"/>
        <end position="15"/>
    </location>
</feature>
<dbReference type="AlphaFoldDB" id="A0AAD9C7H6"/>
<name>A0AAD9C7H6_DISEL</name>
<dbReference type="InterPro" id="IPR051005">
    <property type="entry name" value="Pentraxin_domain"/>
</dbReference>
<evidence type="ECO:0000259" key="11">
    <source>
        <dbReference type="PROSITE" id="PS51828"/>
    </source>
</evidence>
<organism evidence="12 13">
    <name type="scientific">Dissostichus eleginoides</name>
    <name type="common">Patagonian toothfish</name>
    <name type="synonym">Dissostichus amissus</name>
    <dbReference type="NCBI Taxonomy" id="100907"/>
    <lineage>
        <taxon>Eukaryota</taxon>
        <taxon>Metazoa</taxon>
        <taxon>Chordata</taxon>
        <taxon>Craniata</taxon>
        <taxon>Vertebrata</taxon>
        <taxon>Euteleostomi</taxon>
        <taxon>Actinopterygii</taxon>
        <taxon>Neopterygii</taxon>
        <taxon>Teleostei</taxon>
        <taxon>Neoteleostei</taxon>
        <taxon>Acanthomorphata</taxon>
        <taxon>Eupercaria</taxon>
        <taxon>Perciformes</taxon>
        <taxon>Notothenioidei</taxon>
        <taxon>Nototheniidae</taxon>
        <taxon>Dissostichus</taxon>
    </lineage>
</organism>
<protein>
    <recommendedName>
        <fullName evidence="9">Pentraxin family member</fullName>
    </recommendedName>
</protein>